<reference evidence="7 8" key="1">
    <citation type="submission" date="2017-02" db="EMBL/GenBank/DDBJ databases">
        <authorList>
            <person name="Peterson S.W."/>
        </authorList>
    </citation>
    <scope>NUCLEOTIDE SEQUENCE [LARGE SCALE GENOMIC DNA]</scope>
    <source>
        <strain evidence="7 8">CECT 9189</strain>
    </source>
</reference>
<keyword evidence="2" id="KW-0805">Transcription regulation</keyword>
<accession>A0A1T4SX97</accession>
<reference evidence="6 9" key="2">
    <citation type="submission" date="2024-01" db="EMBL/GenBank/DDBJ databases">
        <title>Active colonisers of the gastrointestinal tract of Atlantic salmon farmed in a warm water region.</title>
        <authorList>
            <person name="Bowman J.P."/>
        </authorList>
    </citation>
    <scope>NUCLEOTIDE SEQUENCE [LARGE SCALE GENOMIC DNA]</scope>
    <source>
        <strain evidence="6 9">S3MW1</strain>
    </source>
</reference>
<dbReference type="InterPro" id="IPR058163">
    <property type="entry name" value="LysR-type_TF_proteobact-type"/>
</dbReference>
<dbReference type="Gene3D" id="3.40.190.290">
    <property type="match status" value="1"/>
</dbReference>
<name>A0A1T4SX97_9GAMM</name>
<dbReference type="InterPro" id="IPR005119">
    <property type="entry name" value="LysR_subst-bd"/>
</dbReference>
<dbReference type="Proteomes" id="UP001306119">
    <property type="component" value="Unassembled WGS sequence"/>
</dbReference>
<dbReference type="RefSeq" id="WP_080174659.1">
    <property type="nucleotide sequence ID" value="NZ_AP024855.1"/>
</dbReference>
<dbReference type="AlphaFoldDB" id="A0A1T4SX97"/>
<evidence type="ECO:0000256" key="2">
    <source>
        <dbReference type="ARBA" id="ARBA00023015"/>
    </source>
</evidence>
<feature type="domain" description="HTH lysR-type" evidence="5">
    <location>
        <begin position="10"/>
        <end position="67"/>
    </location>
</feature>
<dbReference type="GO" id="GO:0043565">
    <property type="term" value="F:sequence-specific DNA binding"/>
    <property type="evidence" value="ECO:0007669"/>
    <property type="project" value="TreeGrafter"/>
</dbReference>
<dbReference type="SUPFAM" id="SSF46785">
    <property type="entry name" value="Winged helix' DNA-binding domain"/>
    <property type="match status" value="1"/>
</dbReference>
<dbReference type="SUPFAM" id="SSF53850">
    <property type="entry name" value="Periplasmic binding protein-like II"/>
    <property type="match status" value="1"/>
</dbReference>
<proteinExistence type="inferred from homology"/>
<dbReference type="EMBL" id="JAYXUG010000001">
    <property type="protein sequence ID" value="MEC6830187.1"/>
    <property type="molecule type" value="Genomic_DNA"/>
</dbReference>
<dbReference type="Proteomes" id="UP000191116">
    <property type="component" value="Unassembled WGS sequence"/>
</dbReference>
<evidence type="ECO:0000256" key="4">
    <source>
        <dbReference type="ARBA" id="ARBA00023163"/>
    </source>
</evidence>
<evidence type="ECO:0000313" key="8">
    <source>
        <dbReference type="Proteomes" id="UP000191116"/>
    </source>
</evidence>
<dbReference type="PROSITE" id="PS50931">
    <property type="entry name" value="HTH_LYSR"/>
    <property type="match status" value="1"/>
</dbReference>
<dbReference type="GO" id="GO:0006351">
    <property type="term" value="P:DNA-templated transcription"/>
    <property type="evidence" value="ECO:0007669"/>
    <property type="project" value="TreeGrafter"/>
</dbReference>
<comment type="similarity">
    <text evidence="1">Belongs to the LysR transcriptional regulatory family.</text>
</comment>
<evidence type="ECO:0000256" key="1">
    <source>
        <dbReference type="ARBA" id="ARBA00009437"/>
    </source>
</evidence>
<protein>
    <submittedName>
        <fullName evidence="7">HTH-type transcriptional regulator DmlR</fullName>
    </submittedName>
    <submittedName>
        <fullName evidence="6">LysR substrate-binding domain-containing protein</fullName>
    </submittedName>
</protein>
<keyword evidence="4" id="KW-0804">Transcription</keyword>
<keyword evidence="3" id="KW-0238">DNA-binding</keyword>
<dbReference type="PANTHER" id="PTHR30537">
    <property type="entry name" value="HTH-TYPE TRANSCRIPTIONAL REGULATOR"/>
    <property type="match status" value="1"/>
</dbReference>
<dbReference type="InterPro" id="IPR036390">
    <property type="entry name" value="WH_DNA-bd_sf"/>
</dbReference>
<dbReference type="InterPro" id="IPR036388">
    <property type="entry name" value="WH-like_DNA-bd_sf"/>
</dbReference>
<dbReference type="FunFam" id="1.10.10.10:FF:000001">
    <property type="entry name" value="LysR family transcriptional regulator"/>
    <property type="match status" value="1"/>
</dbReference>
<dbReference type="Pfam" id="PF00126">
    <property type="entry name" value="HTH_1"/>
    <property type="match status" value="1"/>
</dbReference>
<dbReference type="Pfam" id="PF03466">
    <property type="entry name" value="LysR_substrate"/>
    <property type="match status" value="1"/>
</dbReference>
<dbReference type="Gene3D" id="1.10.10.10">
    <property type="entry name" value="Winged helix-like DNA-binding domain superfamily/Winged helix DNA-binding domain"/>
    <property type="match status" value="1"/>
</dbReference>
<dbReference type="PRINTS" id="PR00039">
    <property type="entry name" value="HTHLYSR"/>
</dbReference>
<dbReference type="CDD" id="cd08422">
    <property type="entry name" value="PBP2_CrgA_like"/>
    <property type="match status" value="1"/>
</dbReference>
<evidence type="ECO:0000313" key="9">
    <source>
        <dbReference type="Proteomes" id="UP001306119"/>
    </source>
</evidence>
<dbReference type="GO" id="GO:0003700">
    <property type="term" value="F:DNA-binding transcription factor activity"/>
    <property type="evidence" value="ECO:0007669"/>
    <property type="project" value="InterPro"/>
</dbReference>
<evidence type="ECO:0000256" key="3">
    <source>
        <dbReference type="ARBA" id="ARBA00023125"/>
    </source>
</evidence>
<dbReference type="PANTHER" id="PTHR30537:SF68">
    <property type="entry name" value="TRANSCRIPTIONAL REGULATOR-RELATED"/>
    <property type="match status" value="1"/>
</dbReference>
<dbReference type="OrthoDB" id="9786526at2"/>
<dbReference type="InterPro" id="IPR000847">
    <property type="entry name" value="LysR_HTH_N"/>
</dbReference>
<evidence type="ECO:0000313" key="6">
    <source>
        <dbReference type="EMBL" id="MEC6830187.1"/>
    </source>
</evidence>
<gene>
    <name evidence="7" type="primary">dmlR_9</name>
    <name evidence="7" type="ORF">CZ814_01830</name>
    <name evidence="6" type="ORF">VXS06_00070</name>
</gene>
<sequence>MQTKNNKIGFDLNTIAIFTRVVERQSFTQAAAELELTKSTVSRKIAELERYLGIRLLTRSTRQLVLTAEGDTFYRSCSHILEVLEQSELEVTASHDLICGTLKMVMPVEVGKGFIGDCVKAFMMLHPNLKMHIELSNRKVDLIKEGYDVMIQVGEIEDSSLIVRTFHYSTRVLVASPQYIEQYGLPQNLADLKAPHHQIRMSSNIRTGNKNVLEGLPYRFKVNTLSAALDICLDGFGITYIPEFLCRNLIEEGRLIHILPSLYASQVPIPVSFIYPERDLMPRRLRAFIDFTISRFQDEIQRRKKDN</sequence>
<keyword evidence="9" id="KW-1185">Reference proteome</keyword>
<evidence type="ECO:0000259" key="5">
    <source>
        <dbReference type="PROSITE" id="PS50931"/>
    </source>
</evidence>
<evidence type="ECO:0000313" key="7">
    <source>
        <dbReference type="EMBL" id="SKA32884.1"/>
    </source>
</evidence>
<dbReference type="EMBL" id="FUWP01000007">
    <property type="protein sequence ID" value="SKA32884.1"/>
    <property type="molecule type" value="Genomic_DNA"/>
</dbReference>
<organism evidence="7 8">
    <name type="scientific">Photobacterium toruni</name>
    <dbReference type="NCBI Taxonomy" id="1935446"/>
    <lineage>
        <taxon>Bacteria</taxon>
        <taxon>Pseudomonadati</taxon>
        <taxon>Pseudomonadota</taxon>
        <taxon>Gammaproteobacteria</taxon>
        <taxon>Vibrionales</taxon>
        <taxon>Vibrionaceae</taxon>
        <taxon>Photobacterium</taxon>
    </lineage>
</organism>